<keyword evidence="1" id="KW-0677">Repeat</keyword>
<evidence type="ECO:0000313" key="7">
    <source>
        <dbReference type="Proteomes" id="UP000540698"/>
    </source>
</evidence>
<dbReference type="Proteomes" id="UP000540698">
    <property type="component" value="Unassembled WGS sequence"/>
</dbReference>
<dbReference type="Gene3D" id="3.40.250.10">
    <property type="entry name" value="Rhodanese-like domain"/>
    <property type="match status" value="2"/>
</dbReference>
<sequence>MGDVLTSRVVDAEWLRTRLSDPGVIVIEVTNTPGAESDRSTIAGARTVYWKDLLWHHSRREFPAASVLVDRLHALGADAESTVIFAGEPTQFAAYAIWVAAAVGVGGDLRYLDGGVPAWRAAEAANGTVSSDCAAAPIERAADAAEPTGDAQASESPEPLPEVAPRHEEIVVGRDEVRAALGSSVAILDLRSPQEYSGLRVSPLTEPIDHGAERAGRIPGARSLPAQDLLDARGLLRPVSELRERVAELGIDGAEQIIAYCRLSHRAALGWLVFTDLLDDHRVRVYDGSWTEWGSLVGAPIED</sequence>
<dbReference type="PANTHER" id="PTHR43855">
    <property type="entry name" value="THIOSULFATE SULFURTRANSFERASE"/>
    <property type="match status" value="1"/>
</dbReference>
<dbReference type="SUPFAM" id="SSF52821">
    <property type="entry name" value="Rhodanese/Cell cycle control phosphatase"/>
    <property type="match status" value="2"/>
</dbReference>
<dbReference type="Pfam" id="PF00581">
    <property type="entry name" value="Rhodanese"/>
    <property type="match status" value="2"/>
</dbReference>
<dbReference type="EMBL" id="JAAXOS010000003">
    <property type="protein sequence ID" value="NKY25989.1"/>
    <property type="molecule type" value="Genomic_DNA"/>
</dbReference>
<evidence type="ECO:0000256" key="4">
    <source>
        <dbReference type="SAM" id="MobiDB-lite"/>
    </source>
</evidence>
<evidence type="ECO:0000259" key="5">
    <source>
        <dbReference type="PROSITE" id="PS50206"/>
    </source>
</evidence>
<feature type="domain" description="Rhodanese" evidence="5">
    <location>
        <begin position="181"/>
        <end position="302"/>
    </location>
</feature>
<name>A0A7X6R231_9NOCA</name>
<dbReference type="AlphaFoldDB" id="A0A7X6R231"/>
<comment type="catalytic activity">
    <reaction evidence="2">
        <text>thiosulfate + hydrogen cyanide = thiocyanate + sulfite + 2 H(+)</text>
        <dbReference type="Rhea" id="RHEA:16881"/>
        <dbReference type="ChEBI" id="CHEBI:15378"/>
        <dbReference type="ChEBI" id="CHEBI:17359"/>
        <dbReference type="ChEBI" id="CHEBI:18022"/>
        <dbReference type="ChEBI" id="CHEBI:18407"/>
        <dbReference type="ChEBI" id="CHEBI:33542"/>
        <dbReference type="EC" id="2.8.1.1"/>
    </reaction>
</comment>
<dbReference type="InterPro" id="IPR036873">
    <property type="entry name" value="Rhodanese-like_dom_sf"/>
</dbReference>
<evidence type="ECO:0000256" key="3">
    <source>
        <dbReference type="RuleBase" id="RU000507"/>
    </source>
</evidence>
<evidence type="ECO:0000256" key="1">
    <source>
        <dbReference type="ARBA" id="ARBA00022737"/>
    </source>
</evidence>
<dbReference type="PROSITE" id="PS50206">
    <property type="entry name" value="RHODANESE_3"/>
    <property type="match status" value="2"/>
</dbReference>
<feature type="region of interest" description="Disordered" evidence="4">
    <location>
        <begin position="142"/>
        <end position="164"/>
    </location>
</feature>
<evidence type="ECO:0000313" key="6">
    <source>
        <dbReference type="EMBL" id="NKY25989.1"/>
    </source>
</evidence>
<dbReference type="InterPro" id="IPR051126">
    <property type="entry name" value="Thiosulfate_sulfurtransferase"/>
</dbReference>
<feature type="domain" description="Rhodanese" evidence="5">
    <location>
        <begin position="20"/>
        <end position="124"/>
    </location>
</feature>
<proteinExistence type="predicted"/>
<dbReference type="RefSeq" id="WP_062974375.1">
    <property type="nucleotide sequence ID" value="NZ_JAAXOS010000003.1"/>
</dbReference>
<accession>A0A7X6R231</accession>
<reference evidence="6 7" key="1">
    <citation type="submission" date="2020-04" db="EMBL/GenBank/DDBJ databases">
        <title>MicrobeNet Type strains.</title>
        <authorList>
            <person name="Nicholson A.C."/>
        </authorList>
    </citation>
    <scope>NUCLEOTIDE SEQUENCE [LARGE SCALE GENOMIC DNA]</scope>
    <source>
        <strain evidence="6 7">DSM 44956</strain>
    </source>
</reference>
<gene>
    <name evidence="6" type="ORF">HGB38_07115</name>
</gene>
<dbReference type="SMART" id="SM00450">
    <property type="entry name" value="RHOD"/>
    <property type="match status" value="2"/>
</dbReference>
<dbReference type="PANTHER" id="PTHR43855:SF1">
    <property type="entry name" value="THIOSULFATE SULFURTRANSFERASE"/>
    <property type="match status" value="1"/>
</dbReference>
<dbReference type="CDD" id="cd01449">
    <property type="entry name" value="TST_Repeat_2"/>
    <property type="match status" value="1"/>
</dbReference>
<dbReference type="InterPro" id="IPR001763">
    <property type="entry name" value="Rhodanese-like_dom"/>
</dbReference>
<evidence type="ECO:0000256" key="2">
    <source>
        <dbReference type="ARBA" id="ARBA00047549"/>
    </source>
</evidence>
<comment type="caution">
    <text evidence="6">The sequence shown here is derived from an EMBL/GenBank/DDBJ whole genome shotgun (WGS) entry which is preliminary data.</text>
</comment>
<keyword evidence="7" id="KW-1185">Reference proteome</keyword>
<dbReference type="PROSITE" id="PS00683">
    <property type="entry name" value="RHODANESE_2"/>
    <property type="match status" value="1"/>
</dbReference>
<protein>
    <recommendedName>
        <fullName evidence="3">Sulfurtransferase</fullName>
    </recommendedName>
</protein>
<dbReference type="InterPro" id="IPR001307">
    <property type="entry name" value="Thiosulphate_STrfase_CS"/>
</dbReference>
<organism evidence="6 7">
    <name type="scientific">Nocardia gamkensis</name>
    <dbReference type="NCBI Taxonomy" id="352869"/>
    <lineage>
        <taxon>Bacteria</taxon>
        <taxon>Bacillati</taxon>
        <taxon>Actinomycetota</taxon>
        <taxon>Actinomycetes</taxon>
        <taxon>Mycobacteriales</taxon>
        <taxon>Nocardiaceae</taxon>
        <taxon>Nocardia</taxon>
    </lineage>
</organism>
<dbReference type="GO" id="GO:0004792">
    <property type="term" value="F:thiosulfate-cyanide sulfurtransferase activity"/>
    <property type="evidence" value="ECO:0007669"/>
    <property type="project" value="UniProtKB-EC"/>
</dbReference>
<keyword evidence="3 6" id="KW-0808">Transferase</keyword>